<dbReference type="SUPFAM" id="SSF103473">
    <property type="entry name" value="MFS general substrate transporter"/>
    <property type="match status" value="1"/>
</dbReference>
<feature type="transmembrane region" description="Helical" evidence="8">
    <location>
        <begin position="271"/>
        <end position="291"/>
    </location>
</feature>
<protein>
    <submittedName>
        <fullName evidence="10 12">MFS general substrate transporter</fullName>
    </submittedName>
</protein>
<keyword evidence="3" id="KW-1003">Cell membrane</keyword>
<dbReference type="GeneID" id="54423010"/>
<feature type="region of interest" description="Disordered" evidence="7">
    <location>
        <begin position="1"/>
        <end position="32"/>
    </location>
</feature>
<feature type="transmembrane region" description="Helical" evidence="8">
    <location>
        <begin position="394"/>
        <end position="411"/>
    </location>
</feature>
<feature type="transmembrane region" description="Helical" evidence="8">
    <location>
        <begin position="152"/>
        <end position="174"/>
    </location>
</feature>
<evidence type="ECO:0000256" key="6">
    <source>
        <dbReference type="ARBA" id="ARBA00023136"/>
    </source>
</evidence>
<feature type="transmembrane region" description="Helical" evidence="8">
    <location>
        <begin position="41"/>
        <end position="61"/>
    </location>
</feature>
<accession>A0A6G1GCU6</accession>
<dbReference type="PANTHER" id="PTHR23502">
    <property type="entry name" value="MAJOR FACILITATOR SUPERFAMILY"/>
    <property type="match status" value="1"/>
</dbReference>
<feature type="transmembrane region" description="Helical" evidence="8">
    <location>
        <begin position="186"/>
        <end position="211"/>
    </location>
</feature>
<dbReference type="InterPro" id="IPR036259">
    <property type="entry name" value="MFS_trans_sf"/>
</dbReference>
<evidence type="ECO:0000256" key="5">
    <source>
        <dbReference type="ARBA" id="ARBA00022989"/>
    </source>
</evidence>
<name>A0A6G1GCU6_9PEZI</name>
<evidence type="ECO:0000256" key="1">
    <source>
        <dbReference type="ARBA" id="ARBA00004651"/>
    </source>
</evidence>
<evidence type="ECO:0000256" key="7">
    <source>
        <dbReference type="SAM" id="MobiDB-lite"/>
    </source>
</evidence>
<dbReference type="RefSeq" id="XP_033537357.1">
    <property type="nucleotide sequence ID" value="XM_033682440.1"/>
</dbReference>
<organism evidence="10">
    <name type="scientific">Eremomyces bilateralis CBS 781.70</name>
    <dbReference type="NCBI Taxonomy" id="1392243"/>
    <lineage>
        <taxon>Eukaryota</taxon>
        <taxon>Fungi</taxon>
        <taxon>Dikarya</taxon>
        <taxon>Ascomycota</taxon>
        <taxon>Pezizomycotina</taxon>
        <taxon>Dothideomycetes</taxon>
        <taxon>Dothideomycetes incertae sedis</taxon>
        <taxon>Eremomycetales</taxon>
        <taxon>Eremomycetaceae</taxon>
        <taxon>Eremomyces</taxon>
    </lineage>
</organism>
<dbReference type="AlphaFoldDB" id="A0A6G1GCU6"/>
<dbReference type="Gene3D" id="1.20.1250.20">
    <property type="entry name" value="MFS general substrate transporter like domains"/>
    <property type="match status" value="1"/>
</dbReference>
<evidence type="ECO:0000259" key="9">
    <source>
        <dbReference type="PROSITE" id="PS50850"/>
    </source>
</evidence>
<dbReference type="PANTHER" id="PTHR23502:SF135">
    <property type="entry name" value="MAJOR FACILITATOR SUPERFAMILY (MFS) PROFILE DOMAIN-CONTAINING PROTEIN-RELATED"/>
    <property type="match status" value="1"/>
</dbReference>
<evidence type="ECO:0000256" key="3">
    <source>
        <dbReference type="ARBA" id="ARBA00022475"/>
    </source>
</evidence>
<feature type="compositionally biased region" description="Low complexity" evidence="7">
    <location>
        <begin position="1"/>
        <end position="15"/>
    </location>
</feature>
<keyword evidence="6 8" id="KW-0472">Membrane</keyword>
<evidence type="ECO:0000256" key="8">
    <source>
        <dbReference type="SAM" id="Phobius"/>
    </source>
</evidence>
<evidence type="ECO:0000256" key="2">
    <source>
        <dbReference type="ARBA" id="ARBA00008335"/>
    </source>
</evidence>
<feature type="transmembrane region" description="Helical" evidence="8">
    <location>
        <begin position="240"/>
        <end position="259"/>
    </location>
</feature>
<reference evidence="10 12" key="1">
    <citation type="submission" date="2020-01" db="EMBL/GenBank/DDBJ databases">
        <authorList>
            <consortium name="DOE Joint Genome Institute"/>
            <person name="Haridas S."/>
            <person name="Albert R."/>
            <person name="Binder M."/>
            <person name="Bloem J."/>
            <person name="Labutti K."/>
            <person name="Salamov A."/>
            <person name="Andreopoulos B."/>
            <person name="Baker S.E."/>
            <person name="Barry K."/>
            <person name="Bills G."/>
            <person name="Bluhm B.H."/>
            <person name="Cannon C."/>
            <person name="Castanera R."/>
            <person name="Culley D.E."/>
            <person name="Daum C."/>
            <person name="Ezra D."/>
            <person name="Gonzalez J.B."/>
            <person name="Henrissat B."/>
            <person name="Kuo A."/>
            <person name="Liang C."/>
            <person name="Lipzen A."/>
            <person name="Lutzoni F."/>
            <person name="Magnuson J."/>
            <person name="Mondo S."/>
            <person name="Nolan M."/>
            <person name="Ohm R."/>
            <person name="Pangilinan J."/>
            <person name="Park H.-J."/>
            <person name="Ramirez L."/>
            <person name="Alfaro M."/>
            <person name="Sun H."/>
            <person name="Tritt A."/>
            <person name="Yoshinaga Y."/>
            <person name="Zwiers L.-H."/>
            <person name="Turgeon B.G."/>
            <person name="Goodwin S.B."/>
            <person name="Spatafora J.W."/>
            <person name="Crous P.W."/>
            <person name="Grigoriev I.V."/>
        </authorList>
    </citation>
    <scope>NUCLEOTIDE SEQUENCE</scope>
    <source>
        <strain evidence="10 12">CBS 781.70</strain>
    </source>
</reference>
<keyword evidence="4 8" id="KW-0812">Transmembrane</keyword>
<gene>
    <name evidence="10 12" type="ORF">P152DRAFT_505542</name>
</gene>
<feature type="transmembrane region" description="Helical" evidence="8">
    <location>
        <begin position="113"/>
        <end position="131"/>
    </location>
</feature>
<dbReference type="Pfam" id="PF07690">
    <property type="entry name" value="MFS_1"/>
    <property type="match status" value="1"/>
</dbReference>
<feature type="transmembrane region" description="Helical" evidence="8">
    <location>
        <begin position="336"/>
        <end position="357"/>
    </location>
</feature>
<reference evidence="12" key="2">
    <citation type="submission" date="2020-04" db="EMBL/GenBank/DDBJ databases">
        <authorList>
            <consortium name="NCBI Genome Project"/>
        </authorList>
    </citation>
    <scope>NUCLEOTIDE SEQUENCE</scope>
    <source>
        <strain evidence="12">CBS 781.70</strain>
    </source>
</reference>
<evidence type="ECO:0000313" key="10">
    <source>
        <dbReference type="EMBL" id="KAF1815726.1"/>
    </source>
</evidence>
<sequence length="423" mass="46392">MTTTDVPAADTDAATLGSRESEDGPDDPANPMNWPKSNKNLHIIIVGIFTLSANLASTMFAPRAEELGREFNITNSTVRSIQSLYGRLIMYYACNIVYFAFTVGYAFSTNTAMFIVFRFISGTAASGPMGIGARTSHCTVADVTPQEERGRAIALFGFGPLLGTVLGPIIGGFVSETIGCRWSFRLILILSGVFLAAILIFMQETSASVLLRRKAERLRKETGNDRLLAKGDTGQTPRQMMRLLFGLIFLLFTTFPQVFGETYGFNVVISGLAYLGLGIGLMAALILFAALSDKLLGQKRDGKVAQAEERLILMKWFAPFTPLGCFLYGWTAYYQVHWIVPIIGTFILGFGTLFVIIPAQTYLVDVFGAEAGASALAANLVIRQLGLGRGNSVLGFNCLAFMPVPWIFYRYGKAWRNRFAVEW</sequence>
<evidence type="ECO:0000256" key="4">
    <source>
        <dbReference type="ARBA" id="ARBA00022692"/>
    </source>
</evidence>
<reference evidence="12" key="3">
    <citation type="submission" date="2025-04" db="UniProtKB">
        <authorList>
            <consortium name="RefSeq"/>
        </authorList>
    </citation>
    <scope>IDENTIFICATION</scope>
    <source>
        <strain evidence="12">CBS 781.70</strain>
    </source>
</reference>
<dbReference type="EMBL" id="ML975151">
    <property type="protein sequence ID" value="KAF1815726.1"/>
    <property type="molecule type" value="Genomic_DNA"/>
</dbReference>
<proteinExistence type="inferred from homology"/>
<dbReference type="Proteomes" id="UP000504638">
    <property type="component" value="Unplaced"/>
</dbReference>
<dbReference type="InterPro" id="IPR011701">
    <property type="entry name" value="MFS"/>
</dbReference>
<feature type="transmembrane region" description="Helical" evidence="8">
    <location>
        <begin position="312"/>
        <end position="330"/>
    </location>
</feature>
<comment type="subcellular location">
    <subcellularLocation>
        <location evidence="1">Cell membrane</location>
        <topology evidence="1">Multi-pass membrane protein</topology>
    </subcellularLocation>
</comment>
<dbReference type="GO" id="GO:0005886">
    <property type="term" value="C:plasma membrane"/>
    <property type="evidence" value="ECO:0007669"/>
    <property type="project" value="UniProtKB-SubCell"/>
</dbReference>
<evidence type="ECO:0000313" key="12">
    <source>
        <dbReference type="RefSeq" id="XP_033537357.1"/>
    </source>
</evidence>
<keyword evidence="11" id="KW-1185">Reference proteome</keyword>
<dbReference type="GO" id="GO:0022857">
    <property type="term" value="F:transmembrane transporter activity"/>
    <property type="evidence" value="ECO:0007669"/>
    <property type="project" value="InterPro"/>
</dbReference>
<keyword evidence="5 8" id="KW-1133">Transmembrane helix</keyword>
<dbReference type="OrthoDB" id="5296287at2759"/>
<feature type="transmembrane region" description="Helical" evidence="8">
    <location>
        <begin position="89"/>
        <end position="107"/>
    </location>
</feature>
<comment type="similarity">
    <text evidence="2">Belongs to the major facilitator superfamily.</text>
</comment>
<feature type="domain" description="Major facilitator superfamily (MFS) profile" evidence="9">
    <location>
        <begin position="1"/>
        <end position="423"/>
    </location>
</feature>
<dbReference type="InterPro" id="IPR020846">
    <property type="entry name" value="MFS_dom"/>
</dbReference>
<dbReference type="PROSITE" id="PS50850">
    <property type="entry name" value="MFS"/>
    <property type="match status" value="1"/>
</dbReference>
<evidence type="ECO:0000313" key="11">
    <source>
        <dbReference type="Proteomes" id="UP000504638"/>
    </source>
</evidence>